<accession>X0U4B1</accession>
<comment type="caution">
    <text evidence="1">The sequence shown here is derived from an EMBL/GenBank/DDBJ whole genome shotgun (WGS) entry which is preliminary data.</text>
</comment>
<name>X0U4B1_9ZZZZ</name>
<dbReference type="AlphaFoldDB" id="X0U4B1"/>
<reference evidence="1" key="1">
    <citation type="journal article" date="2014" name="Front. Microbiol.">
        <title>High frequency of phylogenetically diverse reductive dehalogenase-homologous genes in deep subseafloor sedimentary metagenomes.</title>
        <authorList>
            <person name="Kawai M."/>
            <person name="Futagami T."/>
            <person name="Toyoda A."/>
            <person name="Takaki Y."/>
            <person name="Nishi S."/>
            <person name="Hori S."/>
            <person name="Arai W."/>
            <person name="Tsubouchi T."/>
            <person name="Morono Y."/>
            <person name="Uchiyama I."/>
            <person name="Ito T."/>
            <person name="Fujiyama A."/>
            <person name="Inagaki F."/>
            <person name="Takami H."/>
        </authorList>
    </citation>
    <scope>NUCLEOTIDE SEQUENCE</scope>
    <source>
        <strain evidence="1">Expedition CK06-06</strain>
    </source>
</reference>
<organism evidence="1">
    <name type="scientific">marine sediment metagenome</name>
    <dbReference type="NCBI Taxonomy" id="412755"/>
    <lineage>
        <taxon>unclassified sequences</taxon>
        <taxon>metagenomes</taxon>
        <taxon>ecological metagenomes</taxon>
    </lineage>
</organism>
<gene>
    <name evidence="1" type="ORF">S01H1_01854</name>
</gene>
<proteinExistence type="predicted"/>
<evidence type="ECO:0000313" key="1">
    <source>
        <dbReference type="EMBL" id="GAF83320.1"/>
    </source>
</evidence>
<protein>
    <submittedName>
        <fullName evidence="1">Uncharacterized protein</fullName>
    </submittedName>
</protein>
<sequence>MKINLLTDAPKHNLALMKISTYHKLRGDEVRLNMPILPADIVYASQLFTWTKFHGWIHQHGG</sequence>
<feature type="non-terminal residue" evidence="1">
    <location>
        <position position="62"/>
    </location>
</feature>
<dbReference type="EMBL" id="BARS01000843">
    <property type="protein sequence ID" value="GAF83320.1"/>
    <property type="molecule type" value="Genomic_DNA"/>
</dbReference>